<dbReference type="Proteomes" id="UP000233398">
    <property type="component" value="Unassembled WGS sequence"/>
</dbReference>
<keyword evidence="1" id="KW-1133">Transmembrane helix</keyword>
<feature type="transmembrane region" description="Helical" evidence="1">
    <location>
        <begin position="185"/>
        <end position="207"/>
    </location>
</feature>
<organism evidence="2 3">
    <name type="scientific">Rhodohalobacter barkolensis</name>
    <dbReference type="NCBI Taxonomy" id="2053187"/>
    <lineage>
        <taxon>Bacteria</taxon>
        <taxon>Pseudomonadati</taxon>
        <taxon>Balneolota</taxon>
        <taxon>Balneolia</taxon>
        <taxon>Balneolales</taxon>
        <taxon>Balneolaceae</taxon>
        <taxon>Rhodohalobacter</taxon>
    </lineage>
</organism>
<evidence type="ECO:0008006" key="4">
    <source>
        <dbReference type="Google" id="ProtNLM"/>
    </source>
</evidence>
<evidence type="ECO:0000313" key="2">
    <source>
        <dbReference type="EMBL" id="PKD45098.1"/>
    </source>
</evidence>
<reference evidence="2 3" key="1">
    <citation type="submission" date="2017-11" db="EMBL/GenBank/DDBJ databases">
        <title>Rhodohalobacter 15182 sp. nov., isolated from a salt lake.</title>
        <authorList>
            <person name="Han S."/>
        </authorList>
    </citation>
    <scope>NUCLEOTIDE SEQUENCE [LARGE SCALE GENOMIC DNA]</scope>
    <source>
        <strain evidence="2 3">15182</strain>
    </source>
</reference>
<dbReference type="AlphaFoldDB" id="A0A2N0VLL9"/>
<keyword evidence="1" id="KW-0812">Transmembrane</keyword>
<keyword evidence="3" id="KW-1185">Reference proteome</keyword>
<dbReference type="EMBL" id="PISP01000001">
    <property type="protein sequence ID" value="PKD45098.1"/>
    <property type="molecule type" value="Genomic_DNA"/>
</dbReference>
<gene>
    <name evidence="2" type="ORF">CWD77_06500</name>
</gene>
<dbReference type="RefSeq" id="WP_101072543.1">
    <property type="nucleotide sequence ID" value="NZ_PISP01000001.1"/>
</dbReference>
<dbReference type="OrthoDB" id="8536716at2"/>
<comment type="caution">
    <text evidence="2">The sequence shown here is derived from an EMBL/GenBank/DDBJ whole genome shotgun (WGS) entry which is preliminary data.</text>
</comment>
<evidence type="ECO:0000256" key="1">
    <source>
        <dbReference type="SAM" id="Phobius"/>
    </source>
</evidence>
<proteinExistence type="predicted"/>
<sequence length="251" mass="28717">MNYTIFFAVLNLILISRLRFTLRDRPITKMSDFVRLTAIPMLILPFLSITAGSIILIVYLLMRPFILKMLENIQGDLNRNRMIALVIDILAIGVLCSPLLSLQVADWSIEFASRLNEVFNPSSETIVSLQWQTVLAILFGFLMILNEINLLIRYILEKLQLAPLSNQHKKKIDEKQFRTGRVIGFLERIFVFLFILMGQYTAIGFVLAAKGVVRYPEFGNRSFAEYILIGTLLSSLLAMGMAFFIKIFLIL</sequence>
<accession>A0A2N0VLL9</accession>
<feature type="transmembrane region" description="Helical" evidence="1">
    <location>
        <begin position="39"/>
        <end position="62"/>
    </location>
</feature>
<name>A0A2N0VLL9_9BACT</name>
<keyword evidence="1" id="KW-0472">Membrane</keyword>
<evidence type="ECO:0000313" key="3">
    <source>
        <dbReference type="Proteomes" id="UP000233398"/>
    </source>
</evidence>
<feature type="transmembrane region" description="Helical" evidence="1">
    <location>
        <begin position="83"/>
        <end position="105"/>
    </location>
</feature>
<feature type="transmembrane region" description="Helical" evidence="1">
    <location>
        <begin position="125"/>
        <end position="145"/>
    </location>
</feature>
<feature type="transmembrane region" description="Helical" evidence="1">
    <location>
        <begin position="227"/>
        <end position="249"/>
    </location>
</feature>
<protein>
    <recommendedName>
        <fullName evidence="4">DUF3307 domain-containing protein</fullName>
    </recommendedName>
</protein>